<protein>
    <submittedName>
        <fullName evidence="2">Uncharacterized protein</fullName>
    </submittedName>
</protein>
<sequence length="237" mass="26480">MSETQRAASLARIESIRASQLIPPDPERDEAVQAAWADIWFGIDSHVTDKQYYPRYVAYAVGHTVAQMVNVVCFARLNRMNGWDHPIPGQHLEEWDEDKECQLPPIDTWARQCIPVELKPKSETKAEDIDFRNRTKAFSKHRSSETVLASVQDALAQRRNSMQLQFQAKPKRRDSEPINVQVEADKFFSAAIAGWQKLPIEESSESEDETEAGSETSGDLNSSGEGGEGGEAPVPPA</sequence>
<feature type="compositionally biased region" description="Acidic residues" evidence="1">
    <location>
        <begin position="202"/>
        <end position="212"/>
    </location>
</feature>
<keyword evidence="3" id="KW-1185">Reference proteome</keyword>
<dbReference type="EMBL" id="CM026427">
    <property type="protein sequence ID" value="KAG0568286.1"/>
    <property type="molecule type" value="Genomic_DNA"/>
</dbReference>
<proteinExistence type="predicted"/>
<dbReference type="Proteomes" id="UP000822688">
    <property type="component" value="Chromosome 6"/>
</dbReference>
<name>A0A8T0H8M2_CERPU</name>
<feature type="region of interest" description="Disordered" evidence="1">
    <location>
        <begin position="198"/>
        <end position="237"/>
    </location>
</feature>
<evidence type="ECO:0000256" key="1">
    <source>
        <dbReference type="SAM" id="MobiDB-lite"/>
    </source>
</evidence>
<evidence type="ECO:0000313" key="3">
    <source>
        <dbReference type="Proteomes" id="UP000822688"/>
    </source>
</evidence>
<dbReference type="AlphaFoldDB" id="A0A8T0H8M2"/>
<evidence type="ECO:0000313" key="2">
    <source>
        <dbReference type="EMBL" id="KAG0568286.1"/>
    </source>
</evidence>
<reference evidence="2 3" key="1">
    <citation type="submission" date="2020-06" db="EMBL/GenBank/DDBJ databases">
        <title>WGS assembly of Ceratodon purpureus strain R40.</title>
        <authorList>
            <person name="Carey S.B."/>
            <person name="Jenkins J."/>
            <person name="Shu S."/>
            <person name="Lovell J.T."/>
            <person name="Sreedasyam A."/>
            <person name="Maumus F."/>
            <person name="Tiley G.P."/>
            <person name="Fernandez-Pozo N."/>
            <person name="Barry K."/>
            <person name="Chen C."/>
            <person name="Wang M."/>
            <person name="Lipzen A."/>
            <person name="Daum C."/>
            <person name="Saski C.A."/>
            <person name="Payton A.C."/>
            <person name="Mcbreen J.C."/>
            <person name="Conrad R.E."/>
            <person name="Kollar L.M."/>
            <person name="Olsson S."/>
            <person name="Huttunen S."/>
            <person name="Landis J.B."/>
            <person name="Wickett N.J."/>
            <person name="Johnson M.G."/>
            <person name="Rensing S.A."/>
            <person name="Grimwood J."/>
            <person name="Schmutz J."/>
            <person name="Mcdaniel S.F."/>
        </authorList>
    </citation>
    <scope>NUCLEOTIDE SEQUENCE [LARGE SCALE GENOMIC DNA]</scope>
    <source>
        <strain evidence="2 3">R40</strain>
    </source>
</reference>
<comment type="caution">
    <text evidence="2">The sequence shown here is derived from an EMBL/GenBank/DDBJ whole genome shotgun (WGS) entry which is preliminary data.</text>
</comment>
<accession>A0A8T0H8M2</accession>
<organism evidence="2 3">
    <name type="scientific">Ceratodon purpureus</name>
    <name type="common">Fire moss</name>
    <name type="synonym">Dicranum purpureum</name>
    <dbReference type="NCBI Taxonomy" id="3225"/>
    <lineage>
        <taxon>Eukaryota</taxon>
        <taxon>Viridiplantae</taxon>
        <taxon>Streptophyta</taxon>
        <taxon>Embryophyta</taxon>
        <taxon>Bryophyta</taxon>
        <taxon>Bryophytina</taxon>
        <taxon>Bryopsida</taxon>
        <taxon>Dicranidae</taxon>
        <taxon>Pseudoditrichales</taxon>
        <taxon>Ditrichaceae</taxon>
        <taxon>Ceratodon</taxon>
    </lineage>
</organism>
<gene>
    <name evidence="2" type="ORF">KC19_6G009600</name>
</gene>